<protein>
    <submittedName>
        <fullName evidence="1">DUF386 family protein</fullName>
    </submittedName>
</protein>
<dbReference type="GO" id="GO:0005829">
    <property type="term" value="C:cytosol"/>
    <property type="evidence" value="ECO:0007669"/>
    <property type="project" value="TreeGrafter"/>
</dbReference>
<dbReference type="EMBL" id="VMBG01000001">
    <property type="protein sequence ID" value="TSJ79008.1"/>
    <property type="molecule type" value="Genomic_DNA"/>
</dbReference>
<name>A0A556QQT8_9BACT</name>
<dbReference type="RefSeq" id="WP_144229351.1">
    <property type="nucleotide sequence ID" value="NZ_CBCRVV010000005.1"/>
</dbReference>
<evidence type="ECO:0000313" key="2">
    <source>
        <dbReference type="Proteomes" id="UP000315648"/>
    </source>
</evidence>
<evidence type="ECO:0000313" key="1">
    <source>
        <dbReference type="EMBL" id="TSJ79008.1"/>
    </source>
</evidence>
<sequence>MALFGSLATVRTQLAGSPSFQKALAYVEEILRPGSEAHQRLLAVATGDTGRVELGDGVFALEQAYIAKPPAEGRWEAHRVYIDVQVIVSGDELMEVTDVSRLAVAEDHTPAKDILFFEQNLEGSVLRMRAGELAVFYPVDAHKPSLAAGVPAALVRKTVVKVPVASVS</sequence>
<comment type="caution">
    <text evidence="1">The sequence shown here is derived from an EMBL/GenBank/DDBJ whole genome shotgun (WGS) entry which is preliminary data.</text>
</comment>
<dbReference type="AlphaFoldDB" id="A0A556QQT8"/>
<proteinExistence type="predicted"/>
<dbReference type="Pfam" id="PF04074">
    <property type="entry name" value="DUF386"/>
    <property type="match status" value="1"/>
</dbReference>
<accession>A0A556QQT8</accession>
<keyword evidence="2" id="KW-1185">Reference proteome</keyword>
<dbReference type="SUPFAM" id="SSF51197">
    <property type="entry name" value="Clavaminate synthase-like"/>
    <property type="match status" value="1"/>
</dbReference>
<gene>
    <name evidence="1" type="ORF">FPL22_06830</name>
</gene>
<dbReference type="InterPro" id="IPR004375">
    <property type="entry name" value="NanQ/TabA/YiaL"/>
</dbReference>
<dbReference type="PANTHER" id="PTHR34986:SF1">
    <property type="entry name" value="PROTEIN YIAL"/>
    <property type="match status" value="1"/>
</dbReference>
<organism evidence="1 2">
    <name type="scientific">Rariglobus hedericola</name>
    <dbReference type="NCBI Taxonomy" id="2597822"/>
    <lineage>
        <taxon>Bacteria</taxon>
        <taxon>Pseudomonadati</taxon>
        <taxon>Verrucomicrobiota</taxon>
        <taxon>Opitutia</taxon>
        <taxon>Opitutales</taxon>
        <taxon>Opitutaceae</taxon>
        <taxon>Rariglobus</taxon>
    </lineage>
</organism>
<dbReference type="PANTHER" id="PTHR34986">
    <property type="entry name" value="EVOLVED BETA-GALACTOSIDASE SUBUNIT BETA"/>
    <property type="match status" value="1"/>
</dbReference>
<dbReference type="Proteomes" id="UP000315648">
    <property type="component" value="Unassembled WGS sequence"/>
</dbReference>
<dbReference type="InterPro" id="IPR037012">
    <property type="entry name" value="NanQ/TabA/YiaL_sf"/>
</dbReference>
<dbReference type="NCBIfam" id="TIGR00022">
    <property type="entry name" value="YhcH/YjgK/YiaL family protein"/>
    <property type="match status" value="1"/>
</dbReference>
<reference evidence="1 2" key="1">
    <citation type="submission" date="2019-07" db="EMBL/GenBank/DDBJ databases">
        <title>Description of 53C-WASEF.</title>
        <authorList>
            <person name="Pitt A."/>
            <person name="Hahn M.W."/>
        </authorList>
    </citation>
    <scope>NUCLEOTIDE SEQUENCE [LARGE SCALE GENOMIC DNA]</scope>
    <source>
        <strain evidence="1 2">53C-WASEF</strain>
    </source>
</reference>
<dbReference type="Gene3D" id="2.60.120.370">
    <property type="entry name" value="YhcH/YjgK/YiaL"/>
    <property type="match status" value="1"/>
</dbReference>
<dbReference type="OrthoDB" id="9792756at2"/>